<dbReference type="InterPro" id="IPR051493">
    <property type="entry name" value="CHD"/>
</dbReference>
<reference evidence="1 2" key="1">
    <citation type="journal article" date="2021" name="Cell">
        <title>Tracing the genetic footprints of vertebrate landing in non-teleost ray-finned fishes.</title>
        <authorList>
            <person name="Bi X."/>
            <person name="Wang K."/>
            <person name="Yang L."/>
            <person name="Pan H."/>
            <person name="Jiang H."/>
            <person name="Wei Q."/>
            <person name="Fang M."/>
            <person name="Yu H."/>
            <person name="Zhu C."/>
            <person name="Cai Y."/>
            <person name="He Y."/>
            <person name="Gan X."/>
            <person name="Zeng H."/>
            <person name="Yu D."/>
            <person name="Zhu Y."/>
            <person name="Jiang H."/>
            <person name="Qiu Q."/>
            <person name="Yang H."/>
            <person name="Zhang Y.E."/>
            <person name="Wang W."/>
            <person name="Zhu M."/>
            <person name="He S."/>
            <person name="Zhang G."/>
        </authorList>
    </citation>
    <scope>NUCLEOTIDE SEQUENCE [LARGE SCALE GENOMIC DNA]</scope>
    <source>
        <strain evidence="1">Bchr_013</strain>
    </source>
</reference>
<organism evidence="1 2">
    <name type="scientific">Polypterus senegalus</name>
    <name type="common">Senegal bichir</name>
    <dbReference type="NCBI Taxonomy" id="55291"/>
    <lineage>
        <taxon>Eukaryota</taxon>
        <taxon>Metazoa</taxon>
        <taxon>Chordata</taxon>
        <taxon>Craniata</taxon>
        <taxon>Vertebrata</taxon>
        <taxon>Euteleostomi</taxon>
        <taxon>Actinopterygii</taxon>
        <taxon>Polypteriformes</taxon>
        <taxon>Polypteridae</taxon>
        <taxon>Polypterus</taxon>
    </lineage>
</organism>
<gene>
    <name evidence="1" type="primary">Chd9_1</name>
    <name evidence="1" type="ORF">GTO96_0022482</name>
</gene>
<feature type="non-terminal residue" evidence="1">
    <location>
        <position position="1"/>
    </location>
</feature>
<evidence type="ECO:0000313" key="1">
    <source>
        <dbReference type="EMBL" id="KAG2469885.1"/>
    </source>
</evidence>
<dbReference type="AlphaFoldDB" id="A0A8X7XMN8"/>
<protein>
    <submittedName>
        <fullName evidence="1">CHD9 protein</fullName>
    </submittedName>
</protein>
<dbReference type="PANTHER" id="PTHR46850">
    <property type="entry name" value="CHROMODOMAIN-HELICASE-DNA-BINDING PROTEIN 9"/>
    <property type="match status" value="1"/>
</dbReference>
<dbReference type="EMBL" id="JAATIS010000147">
    <property type="protein sequence ID" value="KAG2469885.1"/>
    <property type="molecule type" value="Genomic_DNA"/>
</dbReference>
<keyword evidence="2" id="KW-1185">Reference proteome</keyword>
<dbReference type="Proteomes" id="UP000886611">
    <property type="component" value="Unassembled WGS sequence"/>
</dbReference>
<comment type="caution">
    <text evidence="1">The sequence shown here is derived from an EMBL/GenBank/DDBJ whole genome shotgun (WGS) entry which is preliminary data.</text>
</comment>
<feature type="non-terminal residue" evidence="1">
    <location>
        <position position="468"/>
    </location>
</feature>
<proteinExistence type="predicted"/>
<sequence length="468" mass="51483">MDLFDDPILYTRGMEALSDDSFVLSGSSLLVDDLNLNAEFEPLQVEPLDHVKQTGNVSTSQPILGFEQHVSPFESLKETHPLDHAFSIGVENGSVLTPPCSQHAPSPSHQSSQSNGLFPGASNSSPMWGHHHENGTEFHQHSGVSHSMQQHNKSFTEHQNFGLFQTASLQQSHHPTHPMPPTPVSQENINQSKLFMDVNSTSSMTNVHRTGTMSSHLGSHHSATSHQLCNLASNLQLPYQRPSSTLSLPSCSVNQNSHFQNSPSSYTYSGNTCVNNEKVLSTGSFSNTVQAPVSDFLEESDSFLLLAGARQGPAEQHQQVTQNPVCENSFHAKNTQGGFARTRNPTEELSCFQTALRRSSEQFGSSQPTSDPAPNSGFSELEENLLQQMDTPSMPFGDLDPDDLLEGSLLPQFETTFGHENPCASMESHPCDNAWPDVNDSAPCFKQQVCFTRLNRENFYMAVLQRQD</sequence>
<dbReference type="PANTHER" id="PTHR46850:SF1">
    <property type="entry name" value="CHROMODOMAIN-HELICASE-DNA-BINDING PROTEIN 9"/>
    <property type="match status" value="1"/>
</dbReference>
<evidence type="ECO:0000313" key="2">
    <source>
        <dbReference type="Proteomes" id="UP000886611"/>
    </source>
</evidence>
<accession>A0A8X7XMN8</accession>
<name>A0A8X7XMN8_POLSE</name>